<dbReference type="SUPFAM" id="SSF56112">
    <property type="entry name" value="Protein kinase-like (PK-like)"/>
    <property type="match status" value="1"/>
</dbReference>
<evidence type="ECO:0000313" key="3">
    <source>
        <dbReference type="Proteomes" id="UP000681075"/>
    </source>
</evidence>
<keyword evidence="3" id="KW-1185">Reference proteome</keyword>
<feature type="domain" description="Aminoglycoside phosphotransferase" evidence="1">
    <location>
        <begin position="23"/>
        <end position="254"/>
    </location>
</feature>
<dbReference type="AlphaFoldDB" id="A0A8S8XD20"/>
<comment type="caution">
    <text evidence="2">The sequence shown here is derived from an EMBL/GenBank/DDBJ whole genome shotgun (WGS) entry which is preliminary data.</text>
</comment>
<name>A0A8S8XD20_9PROT</name>
<accession>A0A8S8XD20</accession>
<reference evidence="2" key="1">
    <citation type="submission" date="2021-02" db="EMBL/GenBank/DDBJ databases">
        <title>Genome sequence of Rhodospirillales sp. strain TMPK1 isolated from soil.</title>
        <authorList>
            <person name="Nakai R."/>
            <person name="Kusada H."/>
            <person name="Tamaki H."/>
        </authorList>
    </citation>
    <scope>NUCLEOTIDE SEQUENCE</scope>
    <source>
        <strain evidence="2">TMPK1</strain>
    </source>
</reference>
<protein>
    <submittedName>
        <fullName evidence="2">Aminoglycoside phosphotransferase</fullName>
    </submittedName>
</protein>
<gene>
    <name evidence="2" type="ORF">TMPK1_18260</name>
</gene>
<dbReference type="Pfam" id="PF01636">
    <property type="entry name" value="APH"/>
    <property type="match status" value="1"/>
</dbReference>
<dbReference type="Proteomes" id="UP000681075">
    <property type="component" value="Unassembled WGS sequence"/>
</dbReference>
<evidence type="ECO:0000313" key="2">
    <source>
        <dbReference type="EMBL" id="GIL39589.1"/>
    </source>
</evidence>
<organism evidence="2 3">
    <name type="scientific">Roseiterribacter gracilis</name>
    <dbReference type="NCBI Taxonomy" id="2812848"/>
    <lineage>
        <taxon>Bacteria</taxon>
        <taxon>Pseudomonadati</taxon>
        <taxon>Pseudomonadota</taxon>
        <taxon>Alphaproteobacteria</taxon>
        <taxon>Rhodospirillales</taxon>
        <taxon>Roseiterribacteraceae</taxon>
        <taxon>Roseiterribacter</taxon>
    </lineage>
</organism>
<dbReference type="Gene3D" id="3.30.200.20">
    <property type="entry name" value="Phosphorylase Kinase, domain 1"/>
    <property type="match status" value="1"/>
</dbReference>
<dbReference type="EMBL" id="BOPV01000001">
    <property type="protein sequence ID" value="GIL39589.1"/>
    <property type="molecule type" value="Genomic_DNA"/>
</dbReference>
<dbReference type="InterPro" id="IPR011009">
    <property type="entry name" value="Kinase-like_dom_sf"/>
</dbReference>
<proteinExistence type="predicted"/>
<dbReference type="RefSeq" id="WP_420242690.1">
    <property type="nucleotide sequence ID" value="NZ_BOPV01000001.1"/>
</dbReference>
<evidence type="ECO:0000259" key="1">
    <source>
        <dbReference type="Pfam" id="PF01636"/>
    </source>
</evidence>
<dbReference type="InterPro" id="IPR002575">
    <property type="entry name" value="Aminoglycoside_PTrfase"/>
</dbReference>
<sequence length="345" mass="37775">MTDERAQQRLSFLAQQGFAGARIEALPADASFRRYFRLHDGPRPALLMDSPPDKLDVRPFVTVATHLRRLGLSAPDPFAVDAVLGLVLVEDFGDATFTNLLANGADERALYALAVDALVQLQRAPDATAVTVPPYNRALLLTEASLLVEWFWPAHHGAIADPLVLESWRAAWDAVFDALPPGPTTLVLRDYHVDNLMRLDGRDGVAACGLLDFQDSLLGSPAYDLVSLLDDIRRDVSDAVVVEMRARYGAALSPAPGFDAWYAALGAQRLSKILGLFVRLAVRDGKHGYLRHLPRGTRLLARQLETPILAPVACWFDTNFPDWQRSLEVDAAMLASLLVAPRPAA</sequence>
<dbReference type="Gene3D" id="3.90.1200.10">
    <property type="match status" value="1"/>
</dbReference>